<keyword evidence="1" id="KW-1133">Transmembrane helix</keyword>
<dbReference type="AlphaFoldDB" id="A0A4T9T8G3"/>
<gene>
    <name evidence="3" type="ORF">E5982_09110</name>
</gene>
<dbReference type="Proteomes" id="UP000309454">
    <property type="component" value="Unassembled WGS sequence"/>
</dbReference>
<name>A0A4T9T8G3_9ACTN</name>
<feature type="domain" description="YdbS-like PH" evidence="2">
    <location>
        <begin position="365"/>
        <end position="411"/>
    </location>
</feature>
<accession>A0A4T9T8G3</accession>
<feature type="transmembrane region" description="Helical" evidence="1">
    <location>
        <begin position="486"/>
        <end position="505"/>
    </location>
</feature>
<dbReference type="Pfam" id="PF03703">
    <property type="entry name" value="bPH_2"/>
    <property type="match status" value="3"/>
</dbReference>
<dbReference type="PANTHER" id="PTHR34473">
    <property type="entry name" value="UPF0699 TRANSMEMBRANE PROTEIN YDBS"/>
    <property type="match status" value="1"/>
</dbReference>
<evidence type="ECO:0000256" key="1">
    <source>
        <dbReference type="SAM" id="Phobius"/>
    </source>
</evidence>
<dbReference type="PANTHER" id="PTHR34473:SF2">
    <property type="entry name" value="UPF0699 TRANSMEMBRANE PROTEIN YDBT"/>
    <property type="match status" value="1"/>
</dbReference>
<dbReference type="InterPro" id="IPR005182">
    <property type="entry name" value="YdbS-like_PH"/>
</dbReference>
<protein>
    <recommendedName>
        <fullName evidence="2">YdbS-like PH domain-containing protein</fullName>
    </recommendedName>
</protein>
<keyword evidence="1" id="KW-0812">Transmembrane</keyword>
<keyword evidence="4" id="KW-1185">Reference proteome</keyword>
<feature type="domain" description="YdbS-like PH" evidence="2">
    <location>
        <begin position="547"/>
        <end position="620"/>
    </location>
</feature>
<keyword evidence="1" id="KW-0472">Membrane</keyword>
<proteinExistence type="predicted"/>
<evidence type="ECO:0000313" key="4">
    <source>
        <dbReference type="Proteomes" id="UP000309454"/>
    </source>
</evidence>
<dbReference type="OrthoDB" id="3190163at2"/>
<feature type="domain" description="YdbS-like PH" evidence="2">
    <location>
        <begin position="88"/>
        <end position="168"/>
    </location>
</feature>
<feature type="transmembrane region" description="Helical" evidence="1">
    <location>
        <begin position="336"/>
        <end position="360"/>
    </location>
</feature>
<organism evidence="3 4">
    <name type="scientific">Parvibacter caecicola</name>
    <dbReference type="NCBI Taxonomy" id="747645"/>
    <lineage>
        <taxon>Bacteria</taxon>
        <taxon>Bacillati</taxon>
        <taxon>Actinomycetota</taxon>
        <taxon>Coriobacteriia</taxon>
        <taxon>Coriobacteriales</taxon>
        <taxon>Coriobacteriaceae</taxon>
        <taxon>Parvibacter</taxon>
    </lineage>
</organism>
<feature type="transmembrane region" description="Helical" evidence="1">
    <location>
        <begin position="281"/>
        <end position="302"/>
    </location>
</feature>
<feature type="transmembrane region" description="Helical" evidence="1">
    <location>
        <begin position="525"/>
        <end position="545"/>
    </location>
</feature>
<dbReference type="EMBL" id="SSTM01000008">
    <property type="protein sequence ID" value="TJW09697.1"/>
    <property type="molecule type" value="Genomic_DNA"/>
</dbReference>
<comment type="caution">
    <text evidence="3">The sequence shown here is derived from an EMBL/GenBank/DDBJ whole genome shotgun (WGS) entry which is preliminary data.</text>
</comment>
<evidence type="ECO:0000259" key="2">
    <source>
        <dbReference type="Pfam" id="PF03703"/>
    </source>
</evidence>
<reference evidence="3 4" key="1">
    <citation type="submission" date="2019-04" db="EMBL/GenBank/DDBJ databases">
        <title>Microbes associate with the intestines of laboratory mice.</title>
        <authorList>
            <person name="Navarre W."/>
            <person name="Wong E."/>
            <person name="Huang K.C."/>
            <person name="Tropini C."/>
            <person name="Ng K."/>
            <person name="Yu B."/>
        </authorList>
    </citation>
    <scope>NUCLEOTIDE SEQUENCE [LARGE SCALE GENOMIC DNA]</scope>
    <source>
        <strain evidence="3 4">NM48_B13</strain>
    </source>
</reference>
<feature type="transmembrane region" description="Helical" evidence="1">
    <location>
        <begin position="58"/>
        <end position="82"/>
    </location>
</feature>
<feature type="transmembrane region" description="Helical" evidence="1">
    <location>
        <begin position="21"/>
        <end position="46"/>
    </location>
</feature>
<evidence type="ECO:0000313" key="3">
    <source>
        <dbReference type="EMBL" id="TJW09697.1"/>
    </source>
</evidence>
<sequence length="629" mass="66747">MADGQQEPQRYKPHHAFIWLGGLRTLFVVLWVMVISAFSGLAALVAEIAEDPAIGREMGLVVAIAIGAAVLVVLAIAALCFFMRWLQWKHFWYEFDPSEFSIYSGVISKKRTHVPYGRVQSVDQKASLIQRILGLCVVSIDTAGGASNKAITVPYLKKSQAEDLRQQLYMRKAQIMAQAAGQRTAGAAAAGAGAPAGGGVANDAWQGQPGAAGAAAMGGGAYAGAVAGAYTSAQGGEGNVLDAASNIAAQMTGVFDGPSFAQQPPSYEYGLSNKQLVFTGLFNNTSFVLVLLGILAACGQLIEGIADVIPSSEMLLESAVEGAIAREGALMAGGMALATFLVIGLVVWALSAVGTMLAFGGFKARRRGDRIEVERGILQHSFQGVAVDRVQSVIISQTLIRRLMGYCEISLGKIDAMESNSGDDKGSKSGQAGKVVVHPFVKKSECAQVIAGLIPEFADMPTGATPVAPVALRRAILRRTLWQGPGFWLIVATALFHVAVHVAAVVSQDPELWDMLTIFDPVCGFLYAVGVVCMIANCIGAIMWARESSFAVNRRFMQVSNGGLSRESISFPRQKIQFGSTRTNPFQRMAGTATLRATIAAGVGGTTIALIDVTEEDATRWLQWLEPRK</sequence>